<dbReference type="AlphaFoldDB" id="A0A1Z5HNG6"/>
<keyword evidence="2" id="KW-1185">Reference proteome</keyword>
<sequence length="52" mass="6009">MLNFLLFCYSFSCQKIKISNPNRIFSVKKIPPSVQAVVLAGIIFPLRWKHNT</sequence>
<proteinExistence type="predicted"/>
<name>A0A1Z5HNG6_9FIRM</name>
<reference evidence="2" key="1">
    <citation type="journal article" date="2017" name="Appl. Environ. Microbiol.">
        <title>Genomic analysis of Calderihabitans maritimus KKC1, a thermophilic hydrogenogenic carboxydotrophic bacterium isolated from marine sediment.</title>
        <authorList>
            <person name="Omae K."/>
            <person name="Yoneda Y."/>
            <person name="Fukuyama Y."/>
            <person name="Yoshida T."/>
            <person name="Sako Y."/>
        </authorList>
    </citation>
    <scope>NUCLEOTIDE SEQUENCE [LARGE SCALE GENOMIC DNA]</scope>
    <source>
        <strain evidence="2">KKC1</strain>
    </source>
</reference>
<gene>
    <name evidence="1" type="ORF">KKC1_00330</name>
</gene>
<accession>A0A1Z5HNG6</accession>
<dbReference type="EMBL" id="BDGJ01000001">
    <property type="protein sequence ID" value="GAW90871.1"/>
    <property type="molecule type" value="Genomic_DNA"/>
</dbReference>
<comment type="caution">
    <text evidence="1">The sequence shown here is derived from an EMBL/GenBank/DDBJ whole genome shotgun (WGS) entry which is preliminary data.</text>
</comment>
<protein>
    <submittedName>
        <fullName evidence="1">Uncharacterized protein</fullName>
    </submittedName>
</protein>
<evidence type="ECO:0000313" key="2">
    <source>
        <dbReference type="Proteomes" id="UP000197032"/>
    </source>
</evidence>
<dbReference type="Proteomes" id="UP000197032">
    <property type="component" value="Unassembled WGS sequence"/>
</dbReference>
<organism evidence="1 2">
    <name type="scientific">Calderihabitans maritimus</name>
    <dbReference type="NCBI Taxonomy" id="1246530"/>
    <lineage>
        <taxon>Bacteria</taxon>
        <taxon>Bacillati</taxon>
        <taxon>Bacillota</taxon>
        <taxon>Clostridia</taxon>
        <taxon>Neomoorellales</taxon>
        <taxon>Calderihabitantaceae</taxon>
        <taxon>Calderihabitans</taxon>
    </lineage>
</organism>
<evidence type="ECO:0000313" key="1">
    <source>
        <dbReference type="EMBL" id="GAW90871.1"/>
    </source>
</evidence>